<reference evidence="1" key="1">
    <citation type="submission" date="2012-09" db="EMBL/GenBank/DDBJ databases">
        <authorList>
            <person name="Martin A.A."/>
        </authorList>
    </citation>
    <scope>NUCLEOTIDE SEQUENCE</scope>
</reference>
<dbReference type="AlphaFoldDB" id="A0A0K0D0C7"/>
<evidence type="ECO:0000313" key="1">
    <source>
        <dbReference type="Proteomes" id="UP000035642"/>
    </source>
</evidence>
<evidence type="ECO:0000313" key="2">
    <source>
        <dbReference type="WBParaSite" id="ACAC_0000351001-mRNA-1"/>
    </source>
</evidence>
<keyword evidence="1" id="KW-1185">Reference proteome</keyword>
<accession>A0A0K0D0C7</accession>
<dbReference type="Proteomes" id="UP000035642">
    <property type="component" value="Unassembled WGS sequence"/>
</dbReference>
<reference evidence="2" key="2">
    <citation type="submission" date="2017-02" db="UniProtKB">
        <authorList>
            <consortium name="WormBaseParasite"/>
        </authorList>
    </citation>
    <scope>IDENTIFICATION</scope>
</reference>
<protein>
    <submittedName>
        <fullName evidence="2">Uncharacterized protein</fullName>
    </submittedName>
</protein>
<sequence length="99" mass="10914">MNGQTRVDENADAADSSTVVCFEEQFFSGVIGVGWVTPSCLGQANNVVTSQWKVRQAWPRQDDVSYSTPSITQQRNCSPEHATVEESAALTFWSTRICP</sequence>
<proteinExistence type="predicted"/>
<name>A0A0K0D0C7_ANGCA</name>
<organism evidence="1 2">
    <name type="scientific">Angiostrongylus cantonensis</name>
    <name type="common">Rat lungworm</name>
    <dbReference type="NCBI Taxonomy" id="6313"/>
    <lineage>
        <taxon>Eukaryota</taxon>
        <taxon>Metazoa</taxon>
        <taxon>Ecdysozoa</taxon>
        <taxon>Nematoda</taxon>
        <taxon>Chromadorea</taxon>
        <taxon>Rhabditida</taxon>
        <taxon>Rhabditina</taxon>
        <taxon>Rhabditomorpha</taxon>
        <taxon>Strongyloidea</taxon>
        <taxon>Metastrongylidae</taxon>
        <taxon>Angiostrongylus</taxon>
    </lineage>
</organism>
<dbReference type="WBParaSite" id="ACAC_0000351001-mRNA-1">
    <property type="protein sequence ID" value="ACAC_0000351001-mRNA-1"/>
    <property type="gene ID" value="ACAC_0000351001"/>
</dbReference>